<evidence type="ECO:0000256" key="5">
    <source>
        <dbReference type="ARBA" id="ARBA00023049"/>
    </source>
</evidence>
<evidence type="ECO:0000256" key="3">
    <source>
        <dbReference type="ARBA" id="ARBA00022801"/>
    </source>
</evidence>
<protein>
    <submittedName>
        <fullName evidence="7">[CysO sulfur-carrier protein]-S-L-cysteine hydrolase</fullName>
        <ecNumber evidence="7">3.13.1.6</ecNumber>
    </submittedName>
</protein>
<dbReference type="CDD" id="cd08070">
    <property type="entry name" value="MPN_like"/>
    <property type="match status" value="1"/>
</dbReference>
<gene>
    <name evidence="7" type="ORF">MSZNOR_2795</name>
</gene>
<dbReference type="SMART" id="SM00232">
    <property type="entry name" value="JAB_MPN"/>
    <property type="match status" value="1"/>
</dbReference>
<evidence type="ECO:0000313" key="7">
    <source>
        <dbReference type="EMBL" id="CAI8866312.1"/>
    </source>
</evidence>
<dbReference type="Gene3D" id="3.40.140.10">
    <property type="entry name" value="Cytidine Deaminase, domain 2"/>
    <property type="match status" value="1"/>
</dbReference>
<dbReference type="PROSITE" id="PS50249">
    <property type="entry name" value="MPN"/>
    <property type="match status" value="1"/>
</dbReference>
<keyword evidence="2" id="KW-0479">Metal-binding</keyword>
<reference evidence="7 8" key="1">
    <citation type="submission" date="2023-03" db="EMBL/GenBank/DDBJ databases">
        <authorList>
            <person name="Pearce D."/>
        </authorList>
    </citation>
    <scope>NUCLEOTIDE SEQUENCE [LARGE SCALE GENOMIC DNA]</scope>
    <source>
        <strain evidence="7">Msz</strain>
    </source>
</reference>
<dbReference type="RefSeq" id="WP_026611354.1">
    <property type="nucleotide sequence ID" value="NZ_OX458333.1"/>
</dbReference>
<keyword evidence="5" id="KW-0482">Metalloprotease</keyword>
<evidence type="ECO:0000256" key="1">
    <source>
        <dbReference type="ARBA" id="ARBA00022670"/>
    </source>
</evidence>
<dbReference type="InterPro" id="IPR037518">
    <property type="entry name" value="MPN"/>
</dbReference>
<evidence type="ECO:0000259" key="6">
    <source>
        <dbReference type="PROSITE" id="PS50249"/>
    </source>
</evidence>
<feature type="domain" description="MPN" evidence="6">
    <location>
        <begin position="6"/>
        <end position="128"/>
    </location>
</feature>
<dbReference type="GO" id="GO:0016787">
    <property type="term" value="F:hydrolase activity"/>
    <property type="evidence" value="ECO:0007669"/>
    <property type="project" value="UniProtKB-KW"/>
</dbReference>
<sequence>MHNKEVRIPRRLVNQLLHYAQTSPDMEVCGLIGAKNGTPNHCYLVKNASATPDCRFQMDPHEQIKAMRQMRERGEELFAVFHSHPAAPAEPSAADLEQAAYPDALYLIISLNTKGVLEMRGFRINQAREVEEVALLL</sequence>
<dbReference type="InterPro" id="IPR028090">
    <property type="entry name" value="JAB_dom_prok"/>
</dbReference>
<dbReference type="InterPro" id="IPR051929">
    <property type="entry name" value="VirAsm_ModProt"/>
</dbReference>
<keyword evidence="8" id="KW-1185">Reference proteome</keyword>
<dbReference type="EC" id="3.13.1.6" evidence="7"/>
<keyword evidence="4" id="KW-0862">Zinc</keyword>
<organism evidence="7 8">
    <name type="scientific">Methylocaldum szegediense</name>
    <dbReference type="NCBI Taxonomy" id="73780"/>
    <lineage>
        <taxon>Bacteria</taxon>
        <taxon>Pseudomonadati</taxon>
        <taxon>Pseudomonadota</taxon>
        <taxon>Gammaproteobacteria</taxon>
        <taxon>Methylococcales</taxon>
        <taxon>Methylococcaceae</taxon>
        <taxon>Methylocaldum</taxon>
    </lineage>
</organism>
<evidence type="ECO:0000313" key="8">
    <source>
        <dbReference type="Proteomes" id="UP001162030"/>
    </source>
</evidence>
<evidence type="ECO:0000256" key="4">
    <source>
        <dbReference type="ARBA" id="ARBA00022833"/>
    </source>
</evidence>
<dbReference type="Pfam" id="PF14464">
    <property type="entry name" value="Prok-JAB"/>
    <property type="match status" value="1"/>
</dbReference>
<proteinExistence type="predicted"/>
<dbReference type="SUPFAM" id="SSF102712">
    <property type="entry name" value="JAB1/MPN domain"/>
    <property type="match status" value="1"/>
</dbReference>
<keyword evidence="3 7" id="KW-0378">Hydrolase</keyword>
<keyword evidence="1" id="KW-0645">Protease</keyword>
<dbReference type="PANTHER" id="PTHR34858:SF1">
    <property type="entry name" value="CYSO-CYSTEINE PEPTIDASE"/>
    <property type="match status" value="1"/>
</dbReference>
<name>A0ABM9I3D8_9GAMM</name>
<dbReference type="PANTHER" id="PTHR34858">
    <property type="entry name" value="CYSO-CYSTEINE PEPTIDASE"/>
    <property type="match status" value="1"/>
</dbReference>
<dbReference type="InterPro" id="IPR000555">
    <property type="entry name" value="JAMM/MPN+_dom"/>
</dbReference>
<dbReference type="Proteomes" id="UP001162030">
    <property type="component" value="Chromosome"/>
</dbReference>
<dbReference type="EMBL" id="OX458333">
    <property type="protein sequence ID" value="CAI8866312.1"/>
    <property type="molecule type" value="Genomic_DNA"/>
</dbReference>
<evidence type="ECO:0000256" key="2">
    <source>
        <dbReference type="ARBA" id="ARBA00022723"/>
    </source>
</evidence>
<accession>A0ABM9I3D8</accession>